<dbReference type="Proteomes" id="UP000824093">
    <property type="component" value="Unassembled WGS sequence"/>
</dbReference>
<dbReference type="CDD" id="cd06445">
    <property type="entry name" value="ATase"/>
    <property type="match status" value="1"/>
</dbReference>
<dbReference type="GO" id="GO:0003908">
    <property type="term" value="F:methylated-DNA-[protein]-cysteine S-methyltransferase activity"/>
    <property type="evidence" value="ECO:0007669"/>
    <property type="project" value="UniProtKB-EC"/>
</dbReference>
<evidence type="ECO:0000256" key="3">
    <source>
        <dbReference type="ARBA" id="ARBA00022679"/>
    </source>
</evidence>
<evidence type="ECO:0000256" key="6">
    <source>
        <dbReference type="ARBA" id="ARBA00049348"/>
    </source>
</evidence>
<dbReference type="EC" id="2.1.1.63" evidence="8"/>
<evidence type="ECO:0000313" key="8">
    <source>
        <dbReference type="EMBL" id="HIU51072.1"/>
    </source>
</evidence>
<comment type="caution">
    <text evidence="8">The sequence shown here is derived from an EMBL/GenBank/DDBJ whole genome shotgun (WGS) entry which is preliminary data.</text>
</comment>
<dbReference type="AlphaFoldDB" id="A0A9D1LZY8"/>
<keyword evidence="3 8" id="KW-0808">Transferase</keyword>
<evidence type="ECO:0000256" key="1">
    <source>
        <dbReference type="ARBA" id="ARBA00001286"/>
    </source>
</evidence>
<evidence type="ECO:0000313" key="9">
    <source>
        <dbReference type="Proteomes" id="UP000824093"/>
    </source>
</evidence>
<reference evidence="8" key="1">
    <citation type="submission" date="2020-10" db="EMBL/GenBank/DDBJ databases">
        <authorList>
            <person name="Gilroy R."/>
        </authorList>
    </citation>
    <scope>NUCLEOTIDE SEQUENCE</scope>
    <source>
        <strain evidence="8">CHK195-15760</strain>
    </source>
</reference>
<gene>
    <name evidence="8" type="ORF">IAB70_00340</name>
</gene>
<evidence type="ECO:0000256" key="4">
    <source>
        <dbReference type="ARBA" id="ARBA00022763"/>
    </source>
</evidence>
<comment type="catalytic activity">
    <reaction evidence="6">
        <text>a 6-O-methyl-2'-deoxyguanosine in DNA + L-cysteinyl-[protein] = S-methyl-L-cysteinyl-[protein] + a 2'-deoxyguanosine in DNA</text>
        <dbReference type="Rhea" id="RHEA:24000"/>
        <dbReference type="Rhea" id="RHEA-COMP:10131"/>
        <dbReference type="Rhea" id="RHEA-COMP:10132"/>
        <dbReference type="Rhea" id="RHEA-COMP:11367"/>
        <dbReference type="Rhea" id="RHEA-COMP:11368"/>
        <dbReference type="ChEBI" id="CHEBI:29950"/>
        <dbReference type="ChEBI" id="CHEBI:82612"/>
        <dbReference type="ChEBI" id="CHEBI:85445"/>
        <dbReference type="ChEBI" id="CHEBI:85448"/>
        <dbReference type="EC" id="2.1.1.63"/>
    </reaction>
</comment>
<keyword evidence="5" id="KW-0234">DNA repair</keyword>
<evidence type="ECO:0000256" key="5">
    <source>
        <dbReference type="ARBA" id="ARBA00023204"/>
    </source>
</evidence>
<dbReference type="Gene3D" id="1.10.10.10">
    <property type="entry name" value="Winged helix-like DNA-binding domain superfamily/Winged helix DNA-binding domain"/>
    <property type="match status" value="1"/>
</dbReference>
<dbReference type="InterPro" id="IPR014048">
    <property type="entry name" value="MethylDNA_cys_MeTrfase_DNA-bd"/>
</dbReference>
<dbReference type="NCBIfam" id="TIGR00589">
    <property type="entry name" value="ogt"/>
    <property type="match status" value="1"/>
</dbReference>
<reference evidence="8" key="2">
    <citation type="journal article" date="2021" name="PeerJ">
        <title>Extensive microbial diversity within the chicken gut microbiome revealed by metagenomics and culture.</title>
        <authorList>
            <person name="Gilroy R."/>
            <person name="Ravi A."/>
            <person name="Getino M."/>
            <person name="Pursley I."/>
            <person name="Horton D.L."/>
            <person name="Alikhan N.F."/>
            <person name="Baker D."/>
            <person name="Gharbi K."/>
            <person name="Hall N."/>
            <person name="Watson M."/>
            <person name="Adriaenssens E.M."/>
            <person name="Foster-Nyarko E."/>
            <person name="Jarju S."/>
            <person name="Secka A."/>
            <person name="Antonio M."/>
            <person name="Oren A."/>
            <person name="Chaudhuri R.R."/>
            <person name="La Ragione R."/>
            <person name="Hildebrand F."/>
            <person name="Pallen M.J."/>
        </authorList>
    </citation>
    <scope>NUCLEOTIDE SEQUENCE</scope>
    <source>
        <strain evidence="8">CHK195-15760</strain>
    </source>
</reference>
<sequence>MKTVLDDDLSYLIYSVVEEIPIGAVATYGQIAKLIGKEKNAKLVARALKLSSLYGNFPCHRVVNHEGRIAPGWSEQINLLKSEGITFKDEFHVDLKKHQWNTL</sequence>
<dbReference type="InterPro" id="IPR052520">
    <property type="entry name" value="ATL_DNA_repair"/>
</dbReference>
<dbReference type="GO" id="GO:0006281">
    <property type="term" value="P:DNA repair"/>
    <property type="evidence" value="ECO:0007669"/>
    <property type="project" value="UniProtKB-KW"/>
</dbReference>
<protein>
    <submittedName>
        <fullName evidence="8">Methylated-DNA--[protein]-cysteine S-methyltransferase</fullName>
        <ecNumber evidence="8">2.1.1.63</ecNumber>
    </submittedName>
</protein>
<accession>A0A9D1LZY8</accession>
<evidence type="ECO:0000259" key="7">
    <source>
        <dbReference type="Pfam" id="PF01035"/>
    </source>
</evidence>
<dbReference type="GO" id="GO:0032259">
    <property type="term" value="P:methylation"/>
    <property type="evidence" value="ECO:0007669"/>
    <property type="project" value="UniProtKB-KW"/>
</dbReference>
<evidence type="ECO:0000256" key="2">
    <source>
        <dbReference type="ARBA" id="ARBA00022603"/>
    </source>
</evidence>
<feature type="domain" description="Methylated-DNA-[protein]-cysteine S-methyltransferase DNA binding" evidence="7">
    <location>
        <begin position="13"/>
        <end position="85"/>
    </location>
</feature>
<dbReference type="Pfam" id="PF01035">
    <property type="entry name" value="DNA_binding_1"/>
    <property type="match status" value="1"/>
</dbReference>
<dbReference type="EMBL" id="DVNH01000003">
    <property type="protein sequence ID" value="HIU51072.1"/>
    <property type="molecule type" value="Genomic_DNA"/>
</dbReference>
<organism evidence="8 9">
    <name type="scientific">Candidatus Merdicola faecigallinarum</name>
    <dbReference type="NCBI Taxonomy" id="2840862"/>
    <lineage>
        <taxon>Bacteria</taxon>
        <taxon>Bacillati</taxon>
        <taxon>Bacillota</taxon>
        <taxon>Clostridia</taxon>
        <taxon>Candidatus Merdicola</taxon>
    </lineage>
</organism>
<dbReference type="InterPro" id="IPR036217">
    <property type="entry name" value="MethylDNA_cys_MeTrfase_DNAb"/>
</dbReference>
<dbReference type="InterPro" id="IPR001497">
    <property type="entry name" value="MethylDNA_cys_MeTrfase_AS"/>
</dbReference>
<keyword evidence="2 8" id="KW-0489">Methyltransferase</keyword>
<keyword evidence="4" id="KW-0227">DNA damage</keyword>
<name>A0A9D1LZY8_9FIRM</name>
<dbReference type="InterPro" id="IPR036388">
    <property type="entry name" value="WH-like_DNA-bd_sf"/>
</dbReference>
<dbReference type="SUPFAM" id="SSF46767">
    <property type="entry name" value="Methylated DNA-protein cysteine methyltransferase, C-terminal domain"/>
    <property type="match status" value="1"/>
</dbReference>
<proteinExistence type="predicted"/>
<comment type="catalytic activity">
    <reaction evidence="1">
        <text>a 4-O-methyl-thymidine in DNA + L-cysteinyl-[protein] = a thymidine in DNA + S-methyl-L-cysteinyl-[protein]</text>
        <dbReference type="Rhea" id="RHEA:53428"/>
        <dbReference type="Rhea" id="RHEA-COMP:10131"/>
        <dbReference type="Rhea" id="RHEA-COMP:10132"/>
        <dbReference type="Rhea" id="RHEA-COMP:13555"/>
        <dbReference type="Rhea" id="RHEA-COMP:13556"/>
        <dbReference type="ChEBI" id="CHEBI:29950"/>
        <dbReference type="ChEBI" id="CHEBI:82612"/>
        <dbReference type="ChEBI" id="CHEBI:137386"/>
        <dbReference type="ChEBI" id="CHEBI:137387"/>
        <dbReference type="EC" id="2.1.1.63"/>
    </reaction>
</comment>
<dbReference type="PANTHER" id="PTHR42942:SF1">
    <property type="entry name" value="ALKYLTRANSFERASE-LIKE PROTEIN 1"/>
    <property type="match status" value="1"/>
</dbReference>
<dbReference type="PANTHER" id="PTHR42942">
    <property type="entry name" value="6-O-METHYLGUANINE DNA METHYLTRANSFERASE"/>
    <property type="match status" value="1"/>
</dbReference>
<dbReference type="PROSITE" id="PS00374">
    <property type="entry name" value="MGMT"/>
    <property type="match status" value="1"/>
</dbReference>